<proteinExistence type="predicted"/>
<organism evidence="1 2">
    <name type="scientific">Punica granatum</name>
    <name type="common">Pomegranate</name>
    <dbReference type="NCBI Taxonomy" id="22663"/>
    <lineage>
        <taxon>Eukaryota</taxon>
        <taxon>Viridiplantae</taxon>
        <taxon>Streptophyta</taxon>
        <taxon>Embryophyta</taxon>
        <taxon>Tracheophyta</taxon>
        <taxon>Spermatophyta</taxon>
        <taxon>Magnoliopsida</taxon>
        <taxon>eudicotyledons</taxon>
        <taxon>Gunneridae</taxon>
        <taxon>Pentapetalae</taxon>
        <taxon>rosids</taxon>
        <taxon>malvids</taxon>
        <taxon>Myrtales</taxon>
        <taxon>Lythraceae</taxon>
        <taxon>Punica</taxon>
    </lineage>
</organism>
<dbReference type="AlphaFoldDB" id="A0A2I0I699"/>
<name>A0A2I0I699_PUNGR</name>
<gene>
    <name evidence="1" type="ORF">CRG98_040004</name>
</gene>
<dbReference type="EMBL" id="PGOL01003807">
    <property type="protein sequence ID" value="PKI39534.1"/>
    <property type="molecule type" value="Genomic_DNA"/>
</dbReference>
<sequence length="114" mass="12667">MAYTNSRASQRSQIFFNPLSAAMVRARRAARASAWSGLPSLEIQIHDNAGERFGCCKTRERQNLLVFHDASILMMVRSGPVGSEMLPIVEMVCTSFLLVAPCCCCFCCVPRKTF</sequence>
<evidence type="ECO:0000313" key="1">
    <source>
        <dbReference type="EMBL" id="PKI39534.1"/>
    </source>
</evidence>
<comment type="caution">
    <text evidence="1">The sequence shown here is derived from an EMBL/GenBank/DDBJ whole genome shotgun (WGS) entry which is preliminary data.</text>
</comment>
<reference evidence="1 2" key="1">
    <citation type="submission" date="2017-11" db="EMBL/GenBank/DDBJ databases">
        <title>De-novo sequencing of pomegranate (Punica granatum L.) genome.</title>
        <authorList>
            <person name="Akparov Z."/>
            <person name="Amiraslanov A."/>
            <person name="Hajiyeva S."/>
            <person name="Abbasov M."/>
            <person name="Kaur K."/>
            <person name="Hamwieh A."/>
            <person name="Solovyev V."/>
            <person name="Salamov A."/>
            <person name="Braich B."/>
            <person name="Kosarev P."/>
            <person name="Mahmoud A."/>
            <person name="Hajiyev E."/>
            <person name="Babayeva S."/>
            <person name="Izzatullayeva V."/>
            <person name="Mammadov A."/>
            <person name="Mammadov A."/>
            <person name="Sharifova S."/>
            <person name="Ojaghi J."/>
            <person name="Eynullazada K."/>
            <person name="Bayramov B."/>
            <person name="Abdulazimova A."/>
            <person name="Shahmuradov I."/>
        </authorList>
    </citation>
    <scope>NUCLEOTIDE SEQUENCE [LARGE SCALE GENOMIC DNA]</scope>
    <source>
        <strain evidence="2">cv. AG2017</strain>
        <tissue evidence="1">Leaf</tissue>
    </source>
</reference>
<protein>
    <submittedName>
        <fullName evidence="1">Uncharacterized protein</fullName>
    </submittedName>
</protein>
<evidence type="ECO:0000313" key="2">
    <source>
        <dbReference type="Proteomes" id="UP000233551"/>
    </source>
</evidence>
<keyword evidence="2" id="KW-1185">Reference proteome</keyword>
<dbReference type="Proteomes" id="UP000233551">
    <property type="component" value="Unassembled WGS sequence"/>
</dbReference>
<accession>A0A2I0I699</accession>